<evidence type="ECO:0000313" key="3">
    <source>
        <dbReference type="EMBL" id="MBM6997052.1"/>
    </source>
</evidence>
<keyword evidence="2" id="KW-0732">Signal</keyword>
<evidence type="ECO:0008006" key="5">
    <source>
        <dbReference type="Google" id="ProtNLM"/>
    </source>
</evidence>
<reference evidence="3 4" key="1">
    <citation type="submission" date="2021-01" db="EMBL/GenBank/DDBJ databases">
        <title>Paenibacillus sp.nov. isolated from the rhizosphere soil of tomato plant.</title>
        <authorList>
            <person name="Thin K.K."/>
            <person name="Zhang X."/>
            <person name="He S."/>
        </authorList>
    </citation>
    <scope>NUCLEOTIDE SEQUENCE [LARGE SCALE GENOMIC DNA]</scope>
    <source>
        <strain evidence="3 4">DXFW5</strain>
    </source>
</reference>
<evidence type="ECO:0000313" key="4">
    <source>
        <dbReference type="Proteomes" id="UP001516620"/>
    </source>
</evidence>
<dbReference type="EMBL" id="JADCNN020000014">
    <property type="protein sequence ID" value="MBM6997052.1"/>
    <property type="molecule type" value="Genomic_DNA"/>
</dbReference>
<dbReference type="Proteomes" id="UP001516620">
    <property type="component" value="Unassembled WGS sequence"/>
</dbReference>
<comment type="caution">
    <text evidence="3">The sequence shown here is derived from an EMBL/GenBank/DDBJ whole genome shotgun (WGS) entry which is preliminary data.</text>
</comment>
<feature type="region of interest" description="Disordered" evidence="1">
    <location>
        <begin position="34"/>
        <end position="80"/>
    </location>
</feature>
<proteinExistence type="predicted"/>
<feature type="chain" id="PRO_5047407596" description="Lipoprotein" evidence="2">
    <location>
        <begin position="32"/>
        <end position="311"/>
    </location>
</feature>
<evidence type="ECO:0000256" key="2">
    <source>
        <dbReference type="SAM" id="SignalP"/>
    </source>
</evidence>
<gene>
    <name evidence="3" type="ORF">IM700_015445</name>
</gene>
<organism evidence="3 4">
    <name type="scientific">Paenibacillus rhizolycopersici</name>
    <dbReference type="NCBI Taxonomy" id="2780073"/>
    <lineage>
        <taxon>Bacteria</taxon>
        <taxon>Bacillati</taxon>
        <taxon>Bacillota</taxon>
        <taxon>Bacilli</taxon>
        <taxon>Bacillales</taxon>
        <taxon>Paenibacillaceae</taxon>
        <taxon>Paenibacillus</taxon>
    </lineage>
</organism>
<protein>
    <recommendedName>
        <fullName evidence="5">Lipoprotein</fullName>
    </recommendedName>
</protein>
<keyword evidence="4" id="KW-1185">Reference proteome</keyword>
<feature type="signal peptide" evidence="2">
    <location>
        <begin position="1"/>
        <end position="31"/>
    </location>
</feature>
<evidence type="ECO:0000256" key="1">
    <source>
        <dbReference type="SAM" id="MobiDB-lite"/>
    </source>
</evidence>
<sequence>MQNMSLKNDKWKRTAGWLSMILLAISLTACTGNGSEPGLNAGGEANGNPSAPGNNGGETDPSSDTPDKDASETKQGNGTFVGLIDNHSAEIELEGTPTAFQLDETLSAMAQNLEQGTSVSIEYVERAVEGDATLKQLVLTKLEVAPAKGTTSSGSSVELPAEKSLEVELEGTKETRTATLAKGDGYAFYMFDIFSFDAKTNKLMMNYDSAYHVVITKLPSGYDVEELAKTTKNELSKIGKVEQMSGDQVYVTMRDAELFLIARGDDVTQEYIVKNIDGQGFAFLVNMPHGEASEGFGPLAFASINTTVATD</sequence>
<accession>A0ABS2H6H0</accession>
<name>A0ABS2H6H0_9BACL</name>
<dbReference type="PROSITE" id="PS51257">
    <property type="entry name" value="PROKAR_LIPOPROTEIN"/>
    <property type="match status" value="1"/>
</dbReference>
<dbReference type="RefSeq" id="WP_155605785.1">
    <property type="nucleotide sequence ID" value="NZ_JADCNN020000014.1"/>
</dbReference>